<proteinExistence type="inferred from homology"/>
<dbReference type="CDD" id="cd10548">
    <property type="entry name" value="cupin_CDO"/>
    <property type="match status" value="1"/>
</dbReference>
<evidence type="ECO:0000256" key="3">
    <source>
        <dbReference type="ARBA" id="ARBA00022964"/>
    </source>
</evidence>
<evidence type="ECO:0000256" key="1">
    <source>
        <dbReference type="ARBA" id="ARBA00006622"/>
    </source>
</evidence>
<dbReference type="GO" id="GO:0008198">
    <property type="term" value="F:ferrous iron binding"/>
    <property type="evidence" value="ECO:0007669"/>
    <property type="project" value="TreeGrafter"/>
</dbReference>
<keyword evidence="2" id="KW-0479">Metal-binding</keyword>
<organism evidence="6">
    <name type="scientific">marine metagenome</name>
    <dbReference type="NCBI Taxonomy" id="408172"/>
    <lineage>
        <taxon>unclassified sequences</taxon>
        <taxon>metagenomes</taxon>
        <taxon>ecological metagenomes</taxon>
    </lineage>
</organism>
<evidence type="ECO:0000313" key="6">
    <source>
        <dbReference type="EMBL" id="SUZ89801.1"/>
    </source>
</evidence>
<dbReference type="InterPro" id="IPR014710">
    <property type="entry name" value="RmlC-like_jellyroll"/>
</dbReference>
<keyword evidence="4" id="KW-0560">Oxidoreductase</keyword>
<accession>A0A381RE30</accession>
<dbReference type="SUPFAM" id="SSF51182">
    <property type="entry name" value="RmlC-like cupins"/>
    <property type="match status" value="1"/>
</dbReference>
<sequence length="185" mass="20392">MSSALNEHIERVRVTLSDDSNDRAIIEQVIVSTVTLLNGSMLVDRENLKVPVKGYGRNLLHNDPLFGFVIVAMVWPPNEGTPIHDHGTWGVVGIVEGGLSVTNYIRNDDGSQPGHASLTVLDTISARAKDATHVLPPDEDIHKVWNSTTKQSISIHTYGKTINRCNVFDIKANSIEQIELSYINL</sequence>
<dbReference type="GO" id="GO:0016702">
    <property type="term" value="F:oxidoreductase activity, acting on single donors with incorporation of molecular oxygen, incorporation of two atoms of oxygen"/>
    <property type="evidence" value="ECO:0007669"/>
    <property type="project" value="InterPro"/>
</dbReference>
<evidence type="ECO:0000256" key="5">
    <source>
        <dbReference type="ARBA" id="ARBA00023004"/>
    </source>
</evidence>
<name>A0A381RE30_9ZZZZ</name>
<keyword evidence="5" id="KW-0408">Iron</keyword>
<dbReference type="PANTHER" id="PTHR12918:SF1">
    <property type="entry name" value="CYSTEINE DIOXYGENASE TYPE 1"/>
    <property type="match status" value="1"/>
</dbReference>
<dbReference type="Gene3D" id="2.60.120.10">
    <property type="entry name" value="Jelly Rolls"/>
    <property type="match status" value="1"/>
</dbReference>
<protein>
    <recommendedName>
        <fullName evidence="7">Cysteine dioxygenase</fullName>
    </recommendedName>
</protein>
<evidence type="ECO:0000256" key="2">
    <source>
        <dbReference type="ARBA" id="ARBA00022723"/>
    </source>
</evidence>
<evidence type="ECO:0000256" key="4">
    <source>
        <dbReference type="ARBA" id="ARBA00023002"/>
    </source>
</evidence>
<dbReference type="EMBL" id="UINC01001842">
    <property type="protein sequence ID" value="SUZ89801.1"/>
    <property type="molecule type" value="Genomic_DNA"/>
</dbReference>
<evidence type="ECO:0008006" key="7">
    <source>
        <dbReference type="Google" id="ProtNLM"/>
    </source>
</evidence>
<reference evidence="6" key="1">
    <citation type="submission" date="2018-05" db="EMBL/GenBank/DDBJ databases">
        <authorList>
            <person name="Lanie J.A."/>
            <person name="Ng W.-L."/>
            <person name="Kazmierczak K.M."/>
            <person name="Andrzejewski T.M."/>
            <person name="Davidsen T.M."/>
            <person name="Wayne K.J."/>
            <person name="Tettelin H."/>
            <person name="Glass J.I."/>
            <person name="Rusch D."/>
            <person name="Podicherti R."/>
            <person name="Tsui H.-C.T."/>
            <person name="Winkler M.E."/>
        </authorList>
    </citation>
    <scope>NUCLEOTIDE SEQUENCE</scope>
</reference>
<dbReference type="AlphaFoldDB" id="A0A381RE30"/>
<dbReference type="PANTHER" id="PTHR12918">
    <property type="entry name" value="CYSTEINE DIOXYGENASE"/>
    <property type="match status" value="1"/>
</dbReference>
<keyword evidence="3" id="KW-0223">Dioxygenase</keyword>
<dbReference type="InterPro" id="IPR010300">
    <property type="entry name" value="CDO_1"/>
</dbReference>
<gene>
    <name evidence="6" type="ORF">METZ01_LOCUS42655</name>
</gene>
<comment type="similarity">
    <text evidence="1">Belongs to the cysteine dioxygenase family.</text>
</comment>
<dbReference type="Pfam" id="PF05995">
    <property type="entry name" value="CDO_I"/>
    <property type="match status" value="1"/>
</dbReference>
<dbReference type="InterPro" id="IPR011051">
    <property type="entry name" value="RmlC_Cupin_sf"/>
</dbReference>